<dbReference type="PANTHER" id="PTHR46598">
    <property type="entry name" value="BNAC05G43320D PROTEIN"/>
    <property type="match status" value="1"/>
</dbReference>
<feature type="repeat" description="PPR" evidence="3">
    <location>
        <begin position="659"/>
        <end position="694"/>
    </location>
</feature>
<dbReference type="InterPro" id="IPR057440">
    <property type="entry name" value="At1g68980-like_TPR"/>
</dbReference>
<dbReference type="Pfam" id="PF01535">
    <property type="entry name" value="PPR"/>
    <property type="match status" value="2"/>
</dbReference>
<keyword evidence="6" id="KW-1185">Reference proteome</keyword>
<comment type="caution">
    <text evidence="5">The sequence shown here is derived from an EMBL/GenBank/DDBJ whole genome shotgun (WGS) entry which is preliminary data.</text>
</comment>
<accession>A0A8K0GS01</accession>
<reference evidence="5" key="1">
    <citation type="submission" date="2020-03" db="EMBL/GenBank/DDBJ databases">
        <title>A high-quality chromosome-level genome assembly of a woody plant with both climbing and erect habits, Rhamnella rubrinervis.</title>
        <authorList>
            <person name="Lu Z."/>
            <person name="Yang Y."/>
            <person name="Zhu X."/>
            <person name="Sun Y."/>
        </authorList>
    </citation>
    <scope>NUCLEOTIDE SEQUENCE</scope>
    <source>
        <strain evidence="5">BYM</strain>
        <tissue evidence="5">Leaf</tissue>
    </source>
</reference>
<keyword evidence="2" id="KW-0677">Repeat</keyword>
<dbReference type="InterPro" id="IPR011990">
    <property type="entry name" value="TPR-like_helical_dom_sf"/>
</dbReference>
<dbReference type="Pfam" id="PF25245">
    <property type="entry name" value="TPR_At1g68980"/>
    <property type="match status" value="1"/>
</dbReference>
<dbReference type="Pfam" id="PF13812">
    <property type="entry name" value="PPR_3"/>
    <property type="match status" value="1"/>
</dbReference>
<evidence type="ECO:0000256" key="2">
    <source>
        <dbReference type="ARBA" id="ARBA00022737"/>
    </source>
</evidence>
<evidence type="ECO:0000256" key="1">
    <source>
        <dbReference type="ARBA" id="ARBA00007626"/>
    </source>
</evidence>
<name>A0A8K0GS01_9ROSA</name>
<dbReference type="PANTHER" id="PTHR46598:SF1">
    <property type="entry name" value="OS10G0422566 PROTEIN"/>
    <property type="match status" value="1"/>
</dbReference>
<dbReference type="InterPro" id="IPR002885">
    <property type="entry name" value="PPR_rpt"/>
</dbReference>
<dbReference type="NCBIfam" id="TIGR00756">
    <property type="entry name" value="PPR"/>
    <property type="match status" value="1"/>
</dbReference>
<dbReference type="OrthoDB" id="726314at2759"/>
<dbReference type="AlphaFoldDB" id="A0A8K0GS01"/>
<feature type="repeat" description="PPR" evidence="3">
    <location>
        <begin position="624"/>
        <end position="658"/>
    </location>
</feature>
<sequence>MHFMRKLSYKITAVSPSILDIIVGDGKYRVVRVSGCQLQACSHGRLANSGGQAVFVGIQKEIAFGMNSLSTMAGTILAQARDPAKLSEEIQNALDEQRLTDSWKLFEQHMQMDGFPRKSVVNKLLASFAESLDVQWLEKAYGLVERAFDEGKQNLLEKETLIYLSFTLAKSGLPIPASTALRNLVAMEQFPPVAAWSAIMAYMSQTAPGAYLCAELILEISYLFQDGRVDPRKKSNAPLIAMKPNTTAFNIALVGCLLFGTTRRAEQLLDMIPRVGVKSDANLLIIMAHIYERNGRKEDLKKLKRYIDEAHNLSDIQFRQFYNCLLTCHLKFGDLDSASNLVLEMLRKAKAAKSSLAATTLVDSIGTGSKSPPLLGGPGLSHRESDSLGDTPSIGIPILSYQEYYKDRSFLKLATEAKNVLDTLLAKLQSQVELITTERGIVQPTEKFFVKLVKAFLEAGNAKNLVEFLVKAEKEDSPASNDDSALVHVINVCISLGWLDQAHDLLDEMRLAGIKTASSVYGSLLKAYCQANQAGEIASLLRDARRAGIQLDSDSYEALIQSKVVQKDTQGALHLFKEMKEAKIPKAGHQEFGKLVKGCAEGSEASLMAKLLQEMKGGQRMDCGVHDWNNVIHFFCKKRLMHDAEKALKKMRSLGHAPNAQTYHSLVTGYAAVGGKYIEVTELWGEMKSQAFSTSMKFDQELLDSVLYTFVRGGFFVRANEVVEMMKKGNMFVDKYKYRTLFLKYHKTLYKGKAPKFQTEAQLKKREAALAFKKWVGLF</sequence>
<dbReference type="Gene3D" id="1.25.40.10">
    <property type="entry name" value="Tetratricopeptide repeat domain"/>
    <property type="match status" value="3"/>
</dbReference>
<organism evidence="5 6">
    <name type="scientific">Rhamnella rubrinervis</name>
    <dbReference type="NCBI Taxonomy" id="2594499"/>
    <lineage>
        <taxon>Eukaryota</taxon>
        <taxon>Viridiplantae</taxon>
        <taxon>Streptophyta</taxon>
        <taxon>Embryophyta</taxon>
        <taxon>Tracheophyta</taxon>
        <taxon>Spermatophyta</taxon>
        <taxon>Magnoliopsida</taxon>
        <taxon>eudicotyledons</taxon>
        <taxon>Gunneridae</taxon>
        <taxon>Pentapetalae</taxon>
        <taxon>rosids</taxon>
        <taxon>fabids</taxon>
        <taxon>Rosales</taxon>
        <taxon>Rhamnaceae</taxon>
        <taxon>rhamnoid group</taxon>
        <taxon>Rhamneae</taxon>
        <taxon>Rhamnella</taxon>
    </lineage>
</organism>
<evidence type="ECO:0000313" key="5">
    <source>
        <dbReference type="EMBL" id="KAF3436269.1"/>
    </source>
</evidence>
<evidence type="ECO:0000313" key="6">
    <source>
        <dbReference type="Proteomes" id="UP000796880"/>
    </source>
</evidence>
<evidence type="ECO:0000259" key="4">
    <source>
        <dbReference type="Pfam" id="PF25245"/>
    </source>
</evidence>
<protein>
    <recommendedName>
        <fullName evidence="4">At1g68980-like TPR repeats domain-containing protein</fullName>
    </recommendedName>
</protein>
<dbReference type="Pfam" id="PF13041">
    <property type="entry name" value="PPR_2"/>
    <property type="match status" value="1"/>
</dbReference>
<dbReference type="EMBL" id="VOIH02000010">
    <property type="protein sequence ID" value="KAF3436269.1"/>
    <property type="molecule type" value="Genomic_DNA"/>
</dbReference>
<feature type="domain" description="At1g68980-like TPR repeats" evidence="4">
    <location>
        <begin position="82"/>
        <end position="206"/>
    </location>
</feature>
<proteinExistence type="inferred from homology"/>
<dbReference type="Proteomes" id="UP000796880">
    <property type="component" value="Unassembled WGS sequence"/>
</dbReference>
<feature type="repeat" description="PPR" evidence="3">
    <location>
        <begin position="517"/>
        <end position="551"/>
    </location>
</feature>
<gene>
    <name evidence="5" type="ORF">FNV43_RR23361</name>
</gene>
<comment type="similarity">
    <text evidence="1">Belongs to the PPR family. P subfamily.</text>
</comment>
<evidence type="ECO:0000256" key="3">
    <source>
        <dbReference type="PROSITE-ProRule" id="PRU00708"/>
    </source>
</evidence>
<dbReference type="PROSITE" id="PS51375">
    <property type="entry name" value="PPR"/>
    <property type="match status" value="3"/>
</dbReference>